<evidence type="ECO:0000256" key="1">
    <source>
        <dbReference type="ARBA" id="ARBA00023268"/>
    </source>
</evidence>
<gene>
    <name evidence="4" type="primary">LOC115220280</name>
</gene>
<dbReference type="InterPro" id="IPR001584">
    <property type="entry name" value="Integrase_cat-core"/>
</dbReference>
<dbReference type="InterPro" id="IPR041588">
    <property type="entry name" value="Integrase_H2C2"/>
</dbReference>
<dbReference type="GO" id="GO:0015074">
    <property type="term" value="P:DNA integration"/>
    <property type="evidence" value="ECO:0007669"/>
    <property type="project" value="InterPro"/>
</dbReference>
<dbReference type="GO" id="GO:0003676">
    <property type="term" value="F:nucleic acid binding"/>
    <property type="evidence" value="ECO:0007669"/>
    <property type="project" value="InterPro"/>
</dbReference>
<dbReference type="CDD" id="cd09274">
    <property type="entry name" value="RNase_HI_RT_Ty3"/>
    <property type="match status" value="1"/>
</dbReference>
<dbReference type="Pfam" id="PF17919">
    <property type="entry name" value="RT_RNaseH_2"/>
    <property type="match status" value="1"/>
</dbReference>
<dbReference type="PANTHER" id="PTHR37984:SF5">
    <property type="entry name" value="PROTEIN NYNRIN-LIKE"/>
    <property type="match status" value="1"/>
</dbReference>
<dbReference type="Gene3D" id="3.10.20.370">
    <property type="match status" value="1"/>
</dbReference>
<dbReference type="AlphaFoldDB" id="A0A6P7T782"/>
<dbReference type="InterPro" id="IPR036397">
    <property type="entry name" value="RNaseH_sf"/>
</dbReference>
<dbReference type="SUPFAM" id="SSF56672">
    <property type="entry name" value="DNA/RNA polymerases"/>
    <property type="match status" value="1"/>
</dbReference>
<dbReference type="FunFam" id="3.10.20.370:FF:000001">
    <property type="entry name" value="Retrovirus-related Pol polyprotein from transposon 17.6-like protein"/>
    <property type="match status" value="1"/>
</dbReference>
<dbReference type="InterPro" id="IPR012337">
    <property type="entry name" value="RNaseH-like_sf"/>
</dbReference>
<dbReference type="InterPro" id="IPR043502">
    <property type="entry name" value="DNA/RNA_pol_sf"/>
</dbReference>
<name>A0A6P7T782_9MOLL</name>
<evidence type="ECO:0000313" key="4">
    <source>
        <dbReference type="RefSeq" id="XP_029646250.1"/>
    </source>
</evidence>
<dbReference type="Gene3D" id="1.10.340.70">
    <property type="match status" value="1"/>
</dbReference>
<dbReference type="GO" id="GO:0003824">
    <property type="term" value="F:catalytic activity"/>
    <property type="evidence" value="ECO:0007669"/>
    <property type="project" value="UniProtKB-KW"/>
</dbReference>
<dbReference type="RefSeq" id="XP_029646250.1">
    <property type="nucleotide sequence ID" value="XM_029790390.1"/>
</dbReference>
<sequence>MLKGNSKKDARLTLSAEALSAFELVKKELASVPVLAHLAPDAPLTLSEDASDSAVGAVLQHTVDGETKPLAFFSCQLKPAERRYSTFDRELLAIYLSVRHFQHQLKGREFVIYTDHKPLMFALSSKTDKLFPRTFRHLDYISQFTSDIRHDQPPSAELNLTSPKFINCKFAYRLLPSAERSILCDVSTGSPRPLVPEKHQRSVFDDHPGISATVKLVTARFFWPNMRRSITSWARSCLRCQSAKVHRHVRAPLGQFSSPEARFHHVHLDLVGPWPVSRGFSYILTCIDRFSRWLEAIPIADISAETVAKAFVSNWISRFGVPSSLTTDRGR</sequence>
<dbReference type="InterPro" id="IPR050951">
    <property type="entry name" value="Retrovirus_Pol_polyprotein"/>
</dbReference>
<dbReference type="InterPro" id="IPR041577">
    <property type="entry name" value="RT_RNaseH_2"/>
</dbReference>
<dbReference type="KEGG" id="osn:115220280"/>
<organism evidence="3 4">
    <name type="scientific">Octopus sinensis</name>
    <name type="common">East Asian common octopus</name>
    <dbReference type="NCBI Taxonomy" id="2607531"/>
    <lineage>
        <taxon>Eukaryota</taxon>
        <taxon>Metazoa</taxon>
        <taxon>Spiralia</taxon>
        <taxon>Lophotrochozoa</taxon>
        <taxon>Mollusca</taxon>
        <taxon>Cephalopoda</taxon>
        <taxon>Coleoidea</taxon>
        <taxon>Octopodiformes</taxon>
        <taxon>Octopoda</taxon>
        <taxon>Incirrata</taxon>
        <taxon>Octopodidae</taxon>
        <taxon>Octopus</taxon>
    </lineage>
</organism>
<reference evidence="4" key="1">
    <citation type="submission" date="2025-08" db="UniProtKB">
        <authorList>
            <consortium name="RefSeq"/>
        </authorList>
    </citation>
    <scope>IDENTIFICATION</scope>
</reference>
<dbReference type="PROSITE" id="PS50994">
    <property type="entry name" value="INTEGRASE"/>
    <property type="match status" value="1"/>
</dbReference>
<proteinExistence type="predicted"/>
<dbReference type="SUPFAM" id="SSF53098">
    <property type="entry name" value="Ribonuclease H-like"/>
    <property type="match status" value="1"/>
</dbReference>
<dbReference type="Proteomes" id="UP000515154">
    <property type="component" value="Linkage group LG16"/>
</dbReference>
<keyword evidence="1" id="KW-0511">Multifunctional enzyme</keyword>
<evidence type="ECO:0000313" key="3">
    <source>
        <dbReference type="Proteomes" id="UP000515154"/>
    </source>
</evidence>
<dbReference type="Pfam" id="PF00665">
    <property type="entry name" value="rve"/>
    <property type="match status" value="1"/>
</dbReference>
<evidence type="ECO:0000259" key="2">
    <source>
        <dbReference type="PROSITE" id="PS50994"/>
    </source>
</evidence>
<dbReference type="PANTHER" id="PTHR37984">
    <property type="entry name" value="PROTEIN CBG26694"/>
    <property type="match status" value="1"/>
</dbReference>
<feature type="domain" description="Integrase catalytic" evidence="2">
    <location>
        <begin position="255"/>
        <end position="331"/>
    </location>
</feature>
<dbReference type="Pfam" id="PF17921">
    <property type="entry name" value="Integrase_H2C2"/>
    <property type="match status" value="1"/>
</dbReference>
<dbReference type="Gene3D" id="3.30.420.10">
    <property type="entry name" value="Ribonuclease H-like superfamily/Ribonuclease H"/>
    <property type="match status" value="1"/>
</dbReference>
<accession>A0A6P7T782</accession>
<keyword evidence="3" id="KW-1185">Reference proteome</keyword>
<protein>
    <submittedName>
        <fullName evidence="4">Uncharacterized protein LOC115220280</fullName>
    </submittedName>
</protein>